<protein>
    <submittedName>
        <fullName evidence="2">CxxC_CxxC_SSSS, putative regulatory protein, FmdB family</fullName>
    </submittedName>
</protein>
<dbReference type="Pfam" id="PF09723">
    <property type="entry name" value="Zn_ribbon_8"/>
    <property type="match status" value="1"/>
</dbReference>
<dbReference type="InterPro" id="IPR013429">
    <property type="entry name" value="Regulatory_FmdB_Zinc_ribbon"/>
</dbReference>
<feature type="domain" description="Putative regulatory protein FmdB zinc ribbon" evidence="1">
    <location>
        <begin position="1"/>
        <end position="41"/>
    </location>
</feature>
<dbReference type="SMART" id="SM00834">
    <property type="entry name" value="CxxC_CXXC_SSSS"/>
    <property type="match status" value="1"/>
</dbReference>
<sequence length="56" mass="6373">MPIYEYKCTKCDKIYTHVHGIMEDKEYHCDTCNITLDKVFKLAGITFKGGGWGGGR</sequence>
<dbReference type="EMBL" id="LR796236">
    <property type="protein sequence ID" value="CAB4129537.1"/>
    <property type="molecule type" value="Genomic_DNA"/>
</dbReference>
<evidence type="ECO:0000313" key="2">
    <source>
        <dbReference type="EMBL" id="CAB4129537.1"/>
    </source>
</evidence>
<evidence type="ECO:0000259" key="1">
    <source>
        <dbReference type="SMART" id="SM00834"/>
    </source>
</evidence>
<gene>
    <name evidence="2" type="ORF">UFOVP115_40</name>
</gene>
<name>A0A6J5L926_9CAUD</name>
<reference evidence="2" key="1">
    <citation type="submission" date="2020-04" db="EMBL/GenBank/DDBJ databases">
        <authorList>
            <person name="Chiriac C."/>
            <person name="Salcher M."/>
            <person name="Ghai R."/>
            <person name="Kavagutti S V."/>
        </authorList>
    </citation>
    <scope>NUCLEOTIDE SEQUENCE</scope>
</reference>
<proteinExistence type="predicted"/>
<dbReference type="PANTHER" id="PTHR34404:SF2">
    <property type="entry name" value="CONSERVED SERINE RICH PROTEIN"/>
    <property type="match status" value="1"/>
</dbReference>
<dbReference type="PANTHER" id="PTHR34404">
    <property type="entry name" value="REGULATORY PROTEIN, FMDB FAMILY"/>
    <property type="match status" value="1"/>
</dbReference>
<dbReference type="NCBIfam" id="TIGR02605">
    <property type="entry name" value="CxxC_CxxC_SSSS"/>
    <property type="match status" value="1"/>
</dbReference>
<accession>A0A6J5L926</accession>
<organism evidence="2">
    <name type="scientific">uncultured Caudovirales phage</name>
    <dbReference type="NCBI Taxonomy" id="2100421"/>
    <lineage>
        <taxon>Viruses</taxon>
        <taxon>Duplodnaviria</taxon>
        <taxon>Heunggongvirae</taxon>
        <taxon>Uroviricota</taxon>
        <taxon>Caudoviricetes</taxon>
        <taxon>Peduoviridae</taxon>
        <taxon>Maltschvirus</taxon>
        <taxon>Maltschvirus maltsch</taxon>
    </lineage>
</organism>